<feature type="coiled-coil region" evidence="3">
    <location>
        <begin position="589"/>
        <end position="700"/>
    </location>
</feature>
<evidence type="ECO:0000256" key="3">
    <source>
        <dbReference type="SAM" id="Coils"/>
    </source>
</evidence>
<dbReference type="Pfam" id="PF03470">
    <property type="entry name" value="zf-XS"/>
    <property type="match status" value="1"/>
</dbReference>
<feature type="domain" description="Zinc finger-XS" evidence="6">
    <location>
        <begin position="173"/>
        <end position="214"/>
    </location>
</feature>
<dbReference type="EMBL" id="CM018034">
    <property type="protein sequence ID" value="KAA8543870.1"/>
    <property type="molecule type" value="Genomic_DNA"/>
</dbReference>
<evidence type="ECO:0000256" key="1">
    <source>
        <dbReference type="ARBA" id="ARBA00023054"/>
    </source>
</evidence>
<dbReference type="Proteomes" id="UP000325577">
    <property type="component" value="Linkage Group LG11"/>
</dbReference>
<feature type="compositionally biased region" description="Polar residues" evidence="4">
    <location>
        <begin position="328"/>
        <end position="346"/>
    </location>
</feature>
<sequence length="701" mass="81319">MGLWGVVRVGTILSRGIADCKVIAVLDDDIVHVDGLEVGEVFRERNEMVGFFGSVELEKVRPVGVVVAGPAELGESLLELGVGSYDVVRREVDQDSGTCARCCGCAWVGWFLMLEGLASRPKVCQFQFKMSHTREEKDYHSSESELEDYKYKYYKELRDGRVRVRVSEKFFRCPYCPDKKRKEYDYNELLRHSSHIGRDSKSARLKDRGRHLGLVKYLERHVEAKGKSSRSTTKNNERGRHTDVKRKSSLSTMRTTEVVKSYTDGKSPSLRSSLRSIDHPESNDMKGTVRQSVTGATDLVERYIDAEGAALGSTKKTTKPEEDAKNTPEWSSVRTSEPCRLQSTAETVGPSKRKATEELIVWPWMAIVANIPVEYKVHPLWNYRGHSGYAIVEFNNDWDGFKNAMTFEKAFEIENHGRRDWYASRNKEDKLYSWVARDVEYYSKGLIGEYLRKNGDLKTISEIETEDKRKDTKLVSNLTYELEVKNRQCEEMNSKISRTEFFLKNVMKQKEEMIEAYNEEMKALQQGACDQLEKIFIDHERSKSQLEAQREVLEMREKELWERQALNESEKRKLSNEKKMNERAILEQKKADENMLKLAEQQKRQKEKLHKRIIELEKKLDAKQALELEIERMRGAIQVMKHMGEDGDMEVKRKMESIQKDLKEKEEDLDGLEALNQALIVKERKSNDELQEARKELINIK</sequence>
<dbReference type="PANTHER" id="PTHR21596">
    <property type="entry name" value="RIBONUCLEASE P SUBUNIT P38"/>
    <property type="match status" value="1"/>
</dbReference>
<dbReference type="PANTHER" id="PTHR21596:SF23">
    <property type="entry name" value="FACTOR OF DNA METHYLATION 4"/>
    <property type="match status" value="1"/>
</dbReference>
<gene>
    <name evidence="7" type="ORF">F0562_021953</name>
</gene>
<feature type="coiled-coil region" evidence="3">
    <location>
        <begin position="503"/>
        <end position="549"/>
    </location>
</feature>
<evidence type="ECO:0000256" key="2">
    <source>
        <dbReference type="ARBA" id="ARBA00023158"/>
    </source>
</evidence>
<evidence type="ECO:0000256" key="4">
    <source>
        <dbReference type="SAM" id="MobiDB-lite"/>
    </source>
</evidence>
<evidence type="ECO:0000313" key="8">
    <source>
        <dbReference type="Proteomes" id="UP000325577"/>
    </source>
</evidence>
<organism evidence="7 8">
    <name type="scientific">Nyssa sinensis</name>
    <dbReference type="NCBI Taxonomy" id="561372"/>
    <lineage>
        <taxon>Eukaryota</taxon>
        <taxon>Viridiplantae</taxon>
        <taxon>Streptophyta</taxon>
        <taxon>Embryophyta</taxon>
        <taxon>Tracheophyta</taxon>
        <taxon>Spermatophyta</taxon>
        <taxon>Magnoliopsida</taxon>
        <taxon>eudicotyledons</taxon>
        <taxon>Gunneridae</taxon>
        <taxon>Pentapetalae</taxon>
        <taxon>asterids</taxon>
        <taxon>Cornales</taxon>
        <taxon>Nyssaceae</taxon>
        <taxon>Nyssa</taxon>
    </lineage>
</organism>
<keyword evidence="2" id="KW-0943">RNA-mediated gene silencing</keyword>
<evidence type="ECO:0000313" key="7">
    <source>
        <dbReference type="EMBL" id="KAA8543870.1"/>
    </source>
</evidence>
<feature type="region of interest" description="Disordered" evidence="4">
    <location>
        <begin position="219"/>
        <end position="288"/>
    </location>
</feature>
<protein>
    <recommendedName>
        <fullName evidence="9">XS domain-containing protein</fullName>
    </recommendedName>
</protein>
<evidence type="ECO:0008006" key="9">
    <source>
        <dbReference type="Google" id="ProtNLM"/>
    </source>
</evidence>
<name>A0A5J5BP01_9ASTE</name>
<dbReference type="InterPro" id="IPR005381">
    <property type="entry name" value="Znf-XS_domain"/>
</dbReference>
<dbReference type="Gene3D" id="3.30.70.2890">
    <property type="entry name" value="XS domain"/>
    <property type="match status" value="1"/>
</dbReference>
<feature type="domain" description="XS" evidence="5">
    <location>
        <begin position="376"/>
        <end position="442"/>
    </location>
</feature>
<evidence type="ECO:0000259" key="5">
    <source>
        <dbReference type="Pfam" id="PF03468"/>
    </source>
</evidence>
<dbReference type="InterPro" id="IPR045177">
    <property type="entry name" value="FDM1-5/IDN2"/>
</dbReference>
<dbReference type="GO" id="GO:0080188">
    <property type="term" value="P:gene silencing by siRNA-directed DNA methylation"/>
    <property type="evidence" value="ECO:0007669"/>
    <property type="project" value="InterPro"/>
</dbReference>
<dbReference type="AlphaFoldDB" id="A0A5J5BP01"/>
<accession>A0A5J5BP01</accession>
<dbReference type="OrthoDB" id="1892195at2759"/>
<reference evidence="7 8" key="1">
    <citation type="submission" date="2019-09" db="EMBL/GenBank/DDBJ databases">
        <title>A chromosome-level genome assembly of the Chinese tupelo Nyssa sinensis.</title>
        <authorList>
            <person name="Yang X."/>
            <person name="Kang M."/>
            <person name="Yang Y."/>
            <person name="Xiong H."/>
            <person name="Wang M."/>
            <person name="Zhang Z."/>
            <person name="Wang Z."/>
            <person name="Wu H."/>
            <person name="Ma T."/>
            <person name="Liu J."/>
            <person name="Xi Z."/>
        </authorList>
    </citation>
    <scope>NUCLEOTIDE SEQUENCE [LARGE SCALE GENOMIC DNA]</scope>
    <source>
        <strain evidence="7">J267</strain>
        <tissue evidence="7">Leaf</tissue>
    </source>
</reference>
<proteinExistence type="predicted"/>
<evidence type="ECO:0000259" key="6">
    <source>
        <dbReference type="Pfam" id="PF03470"/>
    </source>
</evidence>
<keyword evidence="1 3" id="KW-0175">Coiled coil</keyword>
<dbReference type="Pfam" id="PF03468">
    <property type="entry name" value="XS"/>
    <property type="match status" value="1"/>
</dbReference>
<dbReference type="InterPro" id="IPR005380">
    <property type="entry name" value="XS_domain"/>
</dbReference>
<feature type="region of interest" description="Disordered" evidence="4">
    <location>
        <begin position="313"/>
        <end position="348"/>
    </location>
</feature>
<feature type="compositionally biased region" description="Basic and acidic residues" evidence="4">
    <location>
        <begin position="235"/>
        <end position="246"/>
    </location>
</feature>
<dbReference type="InterPro" id="IPR038588">
    <property type="entry name" value="XS_domain_sf"/>
</dbReference>
<keyword evidence="8" id="KW-1185">Reference proteome</keyword>
<feature type="compositionally biased region" description="Polar residues" evidence="4">
    <location>
        <begin position="264"/>
        <end position="275"/>
    </location>
</feature>